<evidence type="ECO:0000313" key="2">
    <source>
        <dbReference type="EMBL" id="HGB25582.1"/>
    </source>
</evidence>
<dbReference type="AlphaFoldDB" id="A0A7C3WQP7"/>
<name>A0A7C3WQP7_THEPE</name>
<evidence type="ECO:0000256" key="1">
    <source>
        <dbReference type="SAM" id="Phobius"/>
    </source>
</evidence>
<reference evidence="2" key="1">
    <citation type="journal article" date="2020" name="mSystems">
        <title>Genome- and Community-Level Interaction Insights into Carbon Utilization and Element Cycling Functions of Hydrothermarchaeota in Hydrothermal Sediment.</title>
        <authorList>
            <person name="Zhou Z."/>
            <person name="Liu Y."/>
            <person name="Xu W."/>
            <person name="Pan J."/>
            <person name="Luo Z.H."/>
            <person name="Li M."/>
        </authorList>
    </citation>
    <scope>NUCLEOTIDE SEQUENCE [LARGE SCALE GENOMIC DNA]</scope>
    <source>
        <strain evidence="2">SpSt-8</strain>
    </source>
</reference>
<accession>A0A7C3WQP7</accession>
<protein>
    <submittedName>
        <fullName evidence="2">Uncharacterized protein</fullName>
    </submittedName>
</protein>
<sequence length="203" mass="23003">MSISPRERALRRAKTLRRLAEELDALRALKLFNTTGALRALEELELRGDTWDELKGFLRFVASIPSREPHFPKMRKMDKVSNVLLAVSFAASLASLILVVLLQGELLVYLLVTSALILLNAAYILKLYVFAKLRSAYARHLDEIKSGEPLLRKAVDQAIARMRGELRKAGADPSSVTLDMYFSDYSQVRVVEKKRGRYKLALR</sequence>
<feature type="transmembrane region" description="Helical" evidence="1">
    <location>
        <begin position="108"/>
        <end position="129"/>
    </location>
</feature>
<organism evidence="2">
    <name type="scientific">Thermofilum pendens</name>
    <dbReference type="NCBI Taxonomy" id="2269"/>
    <lineage>
        <taxon>Archaea</taxon>
        <taxon>Thermoproteota</taxon>
        <taxon>Thermoprotei</taxon>
        <taxon>Thermofilales</taxon>
        <taxon>Thermofilaceae</taxon>
        <taxon>Thermofilum</taxon>
    </lineage>
</organism>
<dbReference type="EMBL" id="DTIB01000104">
    <property type="protein sequence ID" value="HGB25582.1"/>
    <property type="molecule type" value="Genomic_DNA"/>
</dbReference>
<keyword evidence="1" id="KW-0812">Transmembrane</keyword>
<comment type="caution">
    <text evidence="2">The sequence shown here is derived from an EMBL/GenBank/DDBJ whole genome shotgun (WGS) entry which is preliminary data.</text>
</comment>
<feature type="transmembrane region" description="Helical" evidence="1">
    <location>
        <begin position="83"/>
        <end position="102"/>
    </location>
</feature>
<keyword evidence="1" id="KW-1133">Transmembrane helix</keyword>
<keyword evidence="1" id="KW-0472">Membrane</keyword>
<proteinExistence type="predicted"/>
<gene>
    <name evidence="2" type="ORF">ENV88_06110</name>
</gene>